<evidence type="ECO:0008006" key="3">
    <source>
        <dbReference type="Google" id="ProtNLM"/>
    </source>
</evidence>
<sequence length="235" mass="25438">MSWIRARAPFHPADNPGLSDEAGNESPAHCGRASKGACRRIAHLLAFLLLAPVLLAQAQVRSYRELPEAAWETLQAAPGIRWSGAQGMKASVQVVCDANCPYCARLDRTLRARHPDLAVRWVPTAYFKPDSEAMAAALLSAPDPSAALAANYRDYDFGKNHGGYAPPPAAKRLVDGHAALKAAWKQWGGFTPMVIVRTRDGRVLQAMGSGDRFLESVLAQAAPPARVYEAWNETP</sequence>
<accession>A0A508AJ14</accession>
<evidence type="ECO:0000313" key="2">
    <source>
        <dbReference type="Proteomes" id="UP000318212"/>
    </source>
</evidence>
<reference evidence="1 2" key="1">
    <citation type="submission" date="2019-06" db="EMBL/GenBank/DDBJ databases">
        <title>Lysobacter alkalisoli sp. nov. isolated from saline soil.</title>
        <authorList>
            <person name="Sun J.-Q."/>
            <person name="Xu L."/>
        </authorList>
    </citation>
    <scope>NUCLEOTIDE SEQUENCE [LARGE SCALE GENOMIC DNA]</scope>
    <source>
        <strain evidence="1 2">JCM 31130</strain>
    </source>
</reference>
<comment type="caution">
    <text evidence="1">The sequence shown here is derived from an EMBL/GenBank/DDBJ whole genome shotgun (WGS) entry which is preliminary data.</text>
</comment>
<dbReference type="InterPro" id="IPR036249">
    <property type="entry name" value="Thioredoxin-like_sf"/>
</dbReference>
<dbReference type="SUPFAM" id="SSF52833">
    <property type="entry name" value="Thioredoxin-like"/>
    <property type="match status" value="1"/>
</dbReference>
<dbReference type="Proteomes" id="UP000318212">
    <property type="component" value="Unassembled WGS sequence"/>
</dbReference>
<organism evidence="1 2">
    <name type="scientific">Marilutibacter aestuarii</name>
    <dbReference type="NCBI Taxonomy" id="1706195"/>
    <lineage>
        <taxon>Bacteria</taxon>
        <taxon>Pseudomonadati</taxon>
        <taxon>Pseudomonadota</taxon>
        <taxon>Gammaproteobacteria</taxon>
        <taxon>Lysobacterales</taxon>
        <taxon>Lysobacteraceae</taxon>
        <taxon>Marilutibacter</taxon>
    </lineage>
</organism>
<evidence type="ECO:0000313" key="1">
    <source>
        <dbReference type="EMBL" id="TQD45682.1"/>
    </source>
</evidence>
<protein>
    <recommendedName>
        <fullName evidence="3">Thioredoxin-like fold domain-containing protein</fullName>
    </recommendedName>
</protein>
<proteinExistence type="predicted"/>
<dbReference type="EMBL" id="VICE01000071">
    <property type="protein sequence ID" value="TQD45682.1"/>
    <property type="molecule type" value="Genomic_DNA"/>
</dbReference>
<dbReference type="OrthoDB" id="5298214at2"/>
<gene>
    <name evidence="1" type="ORF">FKV25_07585</name>
</gene>
<keyword evidence="2" id="KW-1185">Reference proteome</keyword>
<dbReference type="RefSeq" id="WP_141518188.1">
    <property type="nucleotide sequence ID" value="NZ_VICE01000071.1"/>
</dbReference>
<dbReference type="Gene3D" id="3.40.30.10">
    <property type="entry name" value="Glutaredoxin"/>
    <property type="match status" value="1"/>
</dbReference>
<dbReference type="AlphaFoldDB" id="A0A508AJ14"/>
<name>A0A508AJ14_9GAMM</name>